<feature type="domain" description="ABC-type glycine betaine transport system substrate-binding" evidence="1">
    <location>
        <begin position="40"/>
        <end position="301"/>
    </location>
</feature>
<accession>A0ABU4FUT8</accession>
<keyword evidence="3" id="KW-1185">Reference proteome</keyword>
<dbReference type="SUPFAM" id="SSF53850">
    <property type="entry name" value="Periplasmic binding protein-like II"/>
    <property type="match status" value="1"/>
</dbReference>
<protein>
    <submittedName>
        <fullName evidence="2">Glycine betaine ABC transporter substrate-binding protein</fullName>
    </submittedName>
</protein>
<comment type="caution">
    <text evidence="2">The sequence shown here is derived from an EMBL/GenBank/DDBJ whole genome shotgun (WGS) entry which is preliminary data.</text>
</comment>
<dbReference type="InterPro" id="IPR007210">
    <property type="entry name" value="ABC_Gly_betaine_transp_sub-bd"/>
</dbReference>
<evidence type="ECO:0000313" key="3">
    <source>
        <dbReference type="Proteomes" id="UP001280629"/>
    </source>
</evidence>
<evidence type="ECO:0000259" key="1">
    <source>
        <dbReference type="Pfam" id="PF04069"/>
    </source>
</evidence>
<dbReference type="Gene3D" id="3.40.190.120">
    <property type="entry name" value="Osmoprotection protein (prox), domain 2"/>
    <property type="match status" value="1"/>
</dbReference>
<reference evidence="2 3" key="1">
    <citation type="submission" date="2023-06" db="EMBL/GenBank/DDBJ databases">
        <title>Sporosarcina sp. nov., isolated from Korean traditional fermented seafood 'Jeotgal'.</title>
        <authorList>
            <person name="Yang A.-I."/>
            <person name="Shin N.-R."/>
        </authorList>
    </citation>
    <scope>NUCLEOTIDE SEQUENCE [LARGE SCALE GENOMIC DNA]</scope>
    <source>
        <strain evidence="2 3">KCTC3840</strain>
    </source>
</reference>
<dbReference type="Gene3D" id="3.40.190.10">
    <property type="entry name" value="Periplasmic binding protein-like II"/>
    <property type="match status" value="1"/>
</dbReference>
<proteinExistence type="predicted"/>
<dbReference type="Proteomes" id="UP001280629">
    <property type="component" value="Unassembled WGS sequence"/>
</dbReference>
<evidence type="ECO:0000313" key="2">
    <source>
        <dbReference type="EMBL" id="MDW0108484.1"/>
    </source>
</evidence>
<name>A0ABU4FUT8_9BACL</name>
<gene>
    <name evidence="2" type="ORF">QT716_00315</name>
</gene>
<dbReference type="EMBL" id="JAUBDH010000001">
    <property type="protein sequence ID" value="MDW0108484.1"/>
    <property type="molecule type" value="Genomic_DNA"/>
</dbReference>
<sequence>MDHSERAAITMNLKKKIRLLVLTLLVTSLLSGCIFNEKDSLRLGSRNNTESIILSHVMGQLIESKTDIDVIYKENLGGSSVVWNAMTNGHIDVIPDYTGTIVVTYYHEEPGNVEETLEMTRRLVEEDGIVALNTFGFNNTYTLALDESKAEELNLVTFSDFAEYSNDFTLGAVFEFIDRPDGLPGFEKEYDIGFKDVKGMDHGMMYRSINAGEVDVINSYTTDGQLAIYDLRVLEDDQSFFPPYHALPLVRKEVLEQYPELEDVLYQLDGMINEESMQIMNGKVDNDGMVVEIVAKEFLEESGLIAKD</sequence>
<dbReference type="Pfam" id="PF04069">
    <property type="entry name" value="OpuAC"/>
    <property type="match status" value="1"/>
</dbReference>
<dbReference type="PROSITE" id="PS51257">
    <property type="entry name" value="PROKAR_LIPOPROTEIN"/>
    <property type="match status" value="1"/>
</dbReference>
<organism evidence="2 3">
    <name type="scientific">Sporosarcina aquimarina</name>
    <dbReference type="NCBI Taxonomy" id="114975"/>
    <lineage>
        <taxon>Bacteria</taxon>
        <taxon>Bacillati</taxon>
        <taxon>Bacillota</taxon>
        <taxon>Bacilli</taxon>
        <taxon>Bacillales</taxon>
        <taxon>Caryophanaceae</taxon>
        <taxon>Sporosarcina</taxon>
    </lineage>
</organism>